<keyword evidence="1" id="KW-0175">Coiled coil</keyword>
<name>A0A9W5YEX8_9FIRM</name>
<dbReference type="AlphaFoldDB" id="A0A9W5YEX8"/>
<evidence type="ECO:0000256" key="1">
    <source>
        <dbReference type="SAM" id="Coils"/>
    </source>
</evidence>
<sequence length="371" mass="42932">MKINYNNITNPNLYTNPLKNINLTNKKYQDNSVNTKQDVIVDISDDGIDKYFNENIFKAIADEAETDSNRLSVKDNNSSDIIKKFGEKYAEIYDKIIEKTPDNKKEEYLDRLDSAFQDAVDNECSKMLHKIEKLYKEENMESSLNKKSYAELFNNVAFAAKDYFLEDSKQDFNKYIESKIDFSKVSDFKTYETFAKVTDIFDSASKISDKMNKLKELLLSSTPEEIIESKNLMNQINKYTSSLNKDIKALNELMESIDDADINVDVKKELMGLLESKSDKLNDMNSKMQKYQDLLEKYDKVKKRLDKANAKKELINAKLDKANQTKNQELISMYLKRIESINTQVSELEVQSAQLEAEMADLLKDISESEI</sequence>
<protein>
    <submittedName>
        <fullName evidence="2">Uncharacterized protein</fullName>
    </submittedName>
</protein>
<comment type="caution">
    <text evidence="2">The sequence shown here is derived from an EMBL/GenBank/DDBJ whole genome shotgun (WGS) entry which is preliminary data.</text>
</comment>
<gene>
    <name evidence="2" type="ORF">SH1V18_39110</name>
</gene>
<keyword evidence="3" id="KW-1185">Reference proteome</keyword>
<dbReference type="RefSeq" id="WP_281818483.1">
    <property type="nucleotide sequence ID" value="NZ_BRLB01000017.1"/>
</dbReference>
<evidence type="ECO:0000313" key="3">
    <source>
        <dbReference type="Proteomes" id="UP001144256"/>
    </source>
</evidence>
<dbReference type="Proteomes" id="UP001144256">
    <property type="component" value="Unassembled WGS sequence"/>
</dbReference>
<proteinExistence type="predicted"/>
<feature type="coiled-coil region" evidence="1">
    <location>
        <begin position="274"/>
        <end position="365"/>
    </location>
</feature>
<accession>A0A9W5YEX8</accession>
<reference evidence="2" key="1">
    <citation type="submission" date="2022-06" db="EMBL/GenBank/DDBJ databases">
        <title>Vallitalea longa sp. nov., an anaerobic bacterium isolated from marine sediment.</title>
        <authorList>
            <person name="Hirano S."/>
            <person name="Terahara T."/>
            <person name="Mori K."/>
            <person name="Hamada M."/>
            <person name="Matsumoto R."/>
            <person name="Kobayashi T."/>
        </authorList>
    </citation>
    <scope>NUCLEOTIDE SEQUENCE</scope>
    <source>
        <strain evidence="2">SH18-1</strain>
    </source>
</reference>
<organism evidence="2 3">
    <name type="scientific">Vallitalea longa</name>
    <dbReference type="NCBI Taxonomy" id="2936439"/>
    <lineage>
        <taxon>Bacteria</taxon>
        <taxon>Bacillati</taxon>
        <taxon>Bacillota</taxon>
        <taxon>Clostridia</taxon>
        <taxon>Lachnospirales</taxon>
        <taxon>Vallitaleaceae</taxon>
        <taxon>Vallitalea</taxon>
    </lineage>
</organism>
<dbReference type="EMBL" id="BRLB01000017">
    <property type="protein sequence ID" value="GKX31431.1"/>
    <property type="molecule type" value="Genomic_DNA"/>
</dbReference>
<evidence type="ECO:0000313" key="2">
    <source>
        <dbReference type="EMBL" id="GKX31431.1"/>
    </source>
</evidence>